<evidence type="ECO:0008006" key="3">
    <source>
        <dbReference type="Google" id="ProtNLM"/>
    </source>
</evidence>
<dbReference type="InterPro" id="IPR044992">
    <property type="entry name" value="ChyE-like"/>
</dbReference>
<name>A0AAV7ENS6_ARIFI</name>
<dbReference type="PANTHER" id="PTHR42695:SF5">
    <property type="entry name" value="GLUTAMINE AMIDOTRANSFERASE YLR126C-RELATED"/>
    <property type="match status" value="1"/>
</dbReference>
<comment type="caution">
    <text evidence="1">The sequence shown here is derived from an EMBL/GenBank/DDBJ whole genome shotgun (WGS) entry which is preliminary data.</text>
</comment>
<dbReference type="EMBL" id="JAINDJ010000004">
    <property type="protein sequence ID" value="KAG9450179.1"/>
    <property type="molecule type" value="Genomic_DNA"/>
</dbReference>
<accession>A0AAV7ENS6</accession>
<evidence type="ECO:0000313" key="2">
    <source>
        <dbReference type="Proteomes" id="UP000825729"/>
    </source>
</evidence>
<dbReference type="InterPro" id="IPR029062">
    <property type="entry name" value="Class_I_gatase-like"/>
</dbReference>
<evidence type="ECO:0000313" key="1">
    <source>
        <dbReference type="EMBL" id="KAG9450179.1"/>
    </source>
</evidence>
<gene>
    <name evidence="1" type="ORF">H6P81_010144</name>
</gene>
<keyword evidence="2" id="KW-1185">Reference proteome</keyword>
<dbReference type="Proteomes" id="UP000825729">
    <property type="component" value="Unassembled WGS sequence"/>
</dbReference>
<organism evidence="1 2">
    <name type="scientific">Aristolochia fimbriata</name>
    <name type="common">White veined hardy Dutchman's pipe vine</name>
    <dbReference type="NCBI Taxonomy" id="158543"/>
    <lineage>
        <taxon>Eukaryota</taxon>
        <taxon>Viridiplantae</taxon>
        <taxon>Streptophyta</taxon>
        <taxon>Embryophyta</taxon>
        <taxon>Tracheophyta</taxon>
        <taxon>Spermatophyta</taxon>
        <taxon>Magnoliopsida</taxon>
        <taxon>Magnoliidae</taxon>
        <taxon>Piperales</taxon>
        <taxon>Aristolochiaceae</taxon>
        <taxon>Aristolochia</taxon>
    </lineage>
</organism>
<protein>
    <recommendedName>
        <fullName evidence="3">Glutamine amidotransferase domain-containing protein</fullName>
    </recommendedName>
</protein>
<dbReference type="Gene3D" id="3.40.50.880">
    <property type="match status" value="1"/>
</dbReference>
<dbReference type="PANTHER" id="PTHR42695">
    <property type="entry name" value="GLUTAMINE AMIDOTRANSFERASE YLR126C-RELATED"/>
    <property type="match status" value="1"/>
</dbReference>
<dbReference type="SUPFAM" id="SSF52317">
    <property type="entry name" value="Class I glutamine amidotransferase-like"/>
    <property type="match status" value="1"/>
</dbReference>
<reference evidence="1 2" key="1">
    <citation type="submission" date="2021-07" db="EMBL/GenBank/DDBJ databases">
        <title>The Aristolochia fimbriata genome: insights into angiosperm evolution, floral development and chemical biosynthesis.</title>
        <authorList>
            <person name="Jiao Y."/>
        </authorList>
    </citation>
    <scope>NUCLEOTIDE SEQUENCE [LARGE SCALE GENOMIC DNA]</scope>
    <source>
        <strain evidence="1">IBCAS-2021</strain>
        <tissue evidence="1">Leaf</tissue>
    </source>
</reference>
<dbReference type="AlphaFoldDB" id="A0AAV7ENS6"/>
<proteinExistence type="predicted"/>
<dbReference type="GO" id="GO:0005829">
    <property type="term" value="C:cytosol"/>
    <property type="evidence" value="ECO:0007669"/>
    <property type="project" value="TreeGrafter"/>
</dbReference>
<sequence>MLELLLRDGGDEEWDIFSVFVIDGDFCFQEKGEDHLLRSYHGFVITGSTADAHALDVPWISRLCDLLRFLHLHEKKLLGICFGHQHNHVGVLA</sequence>